<proteinExistence type="predicted"/>
<evidence type="ECO:0000313" key="2">
    <source>
        <dbReference type="Proteomes" id="UP000694428"/>
    </source>
</evidence>
<reference evidence="1" key="2">
    <citation type="submission" date="2025-09" db="UniProtKB">
        <authorList>
            <consortium name="Ensembl"/>
        </authorList>
    </citation>
    <scope>IDENTIFICATION</scope>
</reference>
<accession>A0A8C9GC02</accession>
<sequence>MSTEFQDAHLSEVKPLVEKEEVIILNIFKAFTKLASILSSTLRICRKSPSTLQFATWMHLVSRMGHHLSKLGTYILPWISCLGECRVLDLFSSFIFSMWHTKRHLCCPKASNTLPDVFLELQLWLFFNSSIIVG</sequence>
<name>A0A8C9GC02_PAVCR</name>
<keyword evidence="2" id="KW-1185">Reference proteome</keyword>
<dbReference type="Ensembl" id="ENSPSTT00000026719.1">
    <property type="protein sequence ID" value="ENSPSTP00000025395.1"/>
    <property type="gene ID" value="ENSPSTG00000018712.1"/>
</dbReference>
<protein>
    <submittedName>
        <fullName evidence="1">Uncharacterized protein</fullName>
    </submittedName>
</protein>
<reference evidence="1" key="1">
    <citation type="submission" date="2025-08" db="UniProtKB">
        <authorList>
            <consortium name="Ensembl"/>
        </authorList>
    </citation>
    <scope>IDENTIFICATION</scope>
</reference>
<dbReference type="AlphaFoldDB" id="A0A8C9GC02"/>
<evidence type="ECO:0000313" key="1">
    <source>
        <dbReference type="Ensembl" id="ENSPSTP00000025395.1"/>
    </source>
</evidence>
<dbReference type="Proteomes" id="UP000694428">
    <property type="component" value="Unplaced"/>
</dbReference>
<organism evidence="1 2">
    <name type="scientific">Pavo cristatus</name>
    <name type="common">Indian peafowl</name>
    <name type="synonym">Blue peafowl</name>
    <dbReference type="NCBI Taxonomy" id="9049"/>
    <lineage>
        <taxon>Eukaryota</taxon>
        <taxon>Metazoa</taxon>
        <taxon>Chordata</taxon>
        <taxon>Craniata</taxon>
        <taxon>Vertebrata</taxon>
        <taxon>Euteleostomi</taxon>
        <taxon>Archelosauria</taxon>
        <taxon>Archosauria</taxon>
        <taxon>Dinosauria</taxon>
        <taxon>Saurischia</taxon>
        <taxon>Theropoda</taxon>
        <taxon>Coelurosauria</taxon>
        <taxon>Aves</taxon>
        <taxon>Neognathae</taxon>
        <taxon>Galloanserae</taxon>
        <taxon>Galliformes</taxon>
        <taxon>Phasianidae</taxon>
        <taxon>Phasianinae</taxon>
        <taxon>Pavo</taxon>
    </lineage>
</organism>